<evidence type="ECO:0000256" key="4">
    <source>
        <dbReference type="ARBA" id="ARBA00022527"/>
    </source>
</evidence>
<evidence type="ECO:0000256" key="9">
    <source>
        <dbReference type="ARBA" id="ARBA00023200"/>
    </source>
</evidence>
<feature type="compositionally biased region" description="Basic residues" evidence="14">
    <location>
        <begin position="67"/>
        <end position="80"/>
    </location>
</feature>
<comment type="catalytic activity">
    <reaction evidence="11">
        <text>L-seryl-[protein] + ATP = O-phospho-L-seryl-[protein] + ADP + H(+)</text>
        <dbReference type="Rhea" id="RHEA:17989"/>
        <dbReference type="Rhea" id="RHEA-COMP:9863"/>
        <dbReference type="Rhea" id="RHEA-COMP:11604"/>
        <dbReference type="ChEBI" id="CHEBI:15378"/>
        <dbReference type="ChEBI" id="CHEBI:29999"/>
        <dbReference type="ChEBI" id="CHEBI:30616"/>
        <dbReference type="ChEBI" id="CHEBI:83421"/>
        <dbReference type="ChEBI" id="CHEBI:456216"/>
        <dbReference type="EC" id="2.7.11.1"/>
    </reaction>
</comment>
<dbReference type="PROSITE" id="PS00107">
    <property type="entry name" value="PROTEIN_KINASE_ATP"/>
    <property type="match status" value="1"/>
</dbReference>
<dbReference type="GO" id="GO:0004674">
    <property type="term" value="F:protein serine/threonine kinase activity"/>
    <property type="evidence" value="ECO:0007669"/>
    <property type="project" value="UniProtKB-KW"/>
</dbReference>
<proteinExistence type="inferred from homology"/>
<accession>A0A9W9Y8W3</accession>
<dbReference type="GO" id="GO:0005737">
    <property type="term" value="C:cytoplasm"/>
    <property type="evidence" value="ECO:0007669"/>
    <property type="project" value="TreeGrafter"/>
</dbReference>
<dbReference type="PROSITE" id="PS50011">
    <property type="entry name" value="PROTEIN_KINASE_DOM"/>
    <property type="match status" value="1"/>
</dbReference>
<keyword evidence="4 13" id="KW-0723">Serine/threonine-protein kinase</keyword>
<dbReference type="InterPro" id="IPR017441">
    <property type="entry name" value="Protein_kinase_ATP_BS"/>
</dbReference>
<evidence type="ECO:0000256" key="7">
    <source>
        <dbReference type="ARBA" id="ARBA00022777"/>
    </source>
</evidence>
<comment type="subcellular location">
    <subcellularLocation>
        <location evidence="1">Host cytoplasm</location>
    </subcellularLocation>
</comment>
<feature type="compositionally biased region" description="Polar residues" evidence="14">
    <location>
        <begin position="84"/>
        <end position="95"/>
    </location>
</feature>
<comment type="similarity">
    <text evidence="13">Belongs to the protein kinase superfamily.</text>
</comment>
<evidence type="ECO:0000256" key="1">
    <source>
        <dbReference type="ARBA" id="ARBA00004192"/>
    </source>
</evidence>
<evidence type="ECO:0000256" key="11">
    <source>
        <dbReference type="ARBA" id="ARBA00048679"/>
    </source>
</evidence>
<protein>
    <recommendedName>
        <fullName evidence="3">Serine/threonine-protein kinase 1</fullName>
        <ecNumber evidence="2">2.7.11.1</ecNumber>
    </recommendedName>
</protein>
<gene>
    <name evidence="16" type="primary">pim1</name>
    <name evidence="16" type="ORF">OS493_029509</name>
</gene>
<reference evidence="16" key="1">
    <citation type="submission" date="2023-01" db="EMBL/GenBank/DDBJ databases">
        <title>Genome assembly of the deep-sea coral Lophelia pertusa.</title>
        <authorList>
            <person name="Herrera S."/>
            <person name="Cordes E."/>
        </authorList>
    </citation>
    <scope>NUCLEOTIDE SEQUENCE</scope>
    <source>
        <strain evidence="16">USNM1676648</strain>
        <tissue evidence="16">Polyp</tissue>
    </source>
</reference>
<dbReference type="SUPFAM" id="SSF56112">
    <property type="entry name" value="Protein kinase-like (PK-like)"/>
    <property type="match status" value="1"/>
</dbReference>
<dbReference type="SMART" id="SM00220">
    <property type="entry name" value="S_TKc"/>
    <property type="match status" value="1"/>
</dbReference>
<organism evidence="16 17">
    <name type="scientific">Desmophyllum pertusum</name>
    <dbReference type="NCBI Taxonomy" id="174260"/>
    <lineage>
        <taxon>Eukaryota</taxon>
        <taxon>Metazoa</taxon>
        <taxon>Cnidaria</taxon>
        <taxon>Anthozoa</taxon>
        <taxon>Hexacorallia</taxon>
        <taxon>Scleractinia</taxon>
        <taxon>Caryophylliina</taxon>
        <taxon>Caryophylliidae</taxon>
        <taxon>Desmophyllum</taxon>
    </lineage>
</organism>
<dbReference type="InterPro" id="IPR011009">
    <property type="entry name" value="Kinase-like_dom_sf"/>
</dbReference>
<keyword evidence="9" id="KW-1035">Host cytoplasm</keyword>
<dbReference type="InterPro" id="IPR000719">
    <property type="entry name" value="Prot_kinase_dom"/>
</dbReference>
<dbReference type="PANTHER" id="PTHR22984">
    <property type="entry name" value="SERINE/THREONINE-PROTEIN KINASE PIM"/>
    <property type="match status" value="1"/>
</dbReference>
<evidence type="ECO:0000256" key="2">
    <source>
        <dbReference type="ARBA" id="ARBA00012513"/>
    </source>
</evidence>
<dbReference type="InterPro" id="IPR051138">
    <property type="entry name" value="PIM_Ser/Thr_kinase"/>
</dbReference>
<dbReference type="GO" id="GO:0030430">
    <property type="term" value="C:host cell cytoplasm"/>
    <property type="evidence" value="ECO:0007669"/>
    <property type="project" value="UniProtKB-SubCell"/>
</dbReference>
<keyword evidence="6 12" id="KW-0547">Nucleotide-binding</keyword>
<dbReference type="Gene3D" id="3.30.200.20">
    <property type="entry name" value="Phosphorylase Kinase, domain 1"/>
    <property type="match status" value="1"/>
</dbReference>
<keyword evidence="5 16" id="KW-0808">Transferase</keyword>
<evidence type="ECO:0000256" key="12">
    <source>
        <dbReference type="PROSITE-ProRule" id="PRU10141"/>
    </source>
</evidence>
<dbReference type="OrthoDB" id="193931at2759"/>
<dbReference type="PANTHER" id="PTHR22984:SF25">
    <property type="entry name" value="PROTEIN KINASE DOMAIN-CONTAINING PROTEIN"/>
    <property type="match status" value="1"/>
</dbReference>
<evidence type="ECO:0000256" key="10">
    <source>
        <dbReference type="ARBA" id="ARBA00047899"/>
    </source>
</evidence>
<evidence type="ECO:0000256" key="13">
    <source>
        <dbReference type="RuleBase" id="RU000304"/>
    </source>
</evidence>
<keyword evidence="17" id="KW-1185">Reference proteome</keyword>
<evidence type="ECO:0000256" key="6">
    <source>
        <dbReference type="ARBA" id="ARBA00022741"/>
    </source>
</evidence>
<comment type="caution">
    <text evidence="16">The sequence shown here is derived from an EMBL/GenBank/DDBJ whole genome shotgun (WGS) entry which is preliminary data.</text>
</comment>
<name>A0A9W9Y8W3_9CNID</name>
<evidence type="ECO:0000259" key="15">
    <source>
        <dbReference type="PROSITE" id="PS50011"/>
    </source>
</evidence>
<dbReference type="EMBL" id="MU827807">
    <property type="protein sequence ID" value="KAJ7325646.1"/>
    <property type="molecule type" value="Genomic_DNA"/>
</dbReference>
<dbReference type="EC" id="2.7.11.1" evidence="2"/>
<dbReference type="PROSITE" id="PS00108">
    <property type="entry name" value="PROTEIN_KINASE_ST"/>
    <property type="match status" value="1"/>
</dbReference>
<keyword evidence="8 12" id="KW-0067">ATP-binding</keyword>
<dbReference type="GO" id="GO:0005524">
    <property type="term" value="F:ATP binding"/>
    <property type="evidence" value="ECO:0007669"/>
    <property type="project" value="UniProtKB-UniRule"/>
</dbReference>
<evidence type="ECO:0000313" key="17">
    <source>
        <dbReference type="Proteomes" id="UP001163046"/>
    </source>
</evidence>
<sequence>MSEINERVSKKANLFGENTMNINPILKSEQNSKKRKAESDPLPRKRQRTMKKGFLSERRYNSSSKVLRTKIRYTGRKPRKNYPAQKNSSCDTSLDYGESNQSCSGSYEPTSPGYDPTFSGCFDHYVPDVRNTEPPYYVKQLASHADFANYDMGKLIGAGSFGEVIAATRKEDNKPVALKFVLKQSVKEFKELRGRNIPAEAYLQRQARHPNVIDTYQLIMTDEYYCYVMERPEVCKDLFDILQDRNNEHRPLTEKEAKRYFAQILEANIRCEEKGVLHRDIKPENILVDLRTDEAKLIDFGLASEVQKEPFTDFRGTNQYMPPEFMTSKQYDGCQATVWQMGILLVDMLSPVVPAFEHQRDALKMAPRVPQHLSPEVKNLISTLLNVEPENRPTLKQVLQHPWFAMTV</sequence>
<dbReference type="AlphaFoldDB" id="A0A9W9Y8W3"/>
<keyword evidence="7" id="KW-0418">Kinase</keyword>
<evidence type="ECO:0000313" key="16">
    <source>
        <dbReference type="EMBL" id="KAJ7325646.1"/>
    </source>
</evidence>
<dbReference type="Proteomes" id="UP001163046">
    <property type="component" value="Unassembled WGS sequence"/>
</dbReference>
<dbReference type="InterPro" id="IPR008271">
    <property type="entry name" value="Ser/Thr_kinase_AS"/>
</dbReference>
<evidence type="ECO:0000256" key="3">
    <source>
        <dbReference type="ARBA" id="ARBA00016885"/>
    </source>
</evidence>
<evidence type="ECO:0000256" key="8">
    <source>
        <dbReference type="ARBA" id="ARBA00022840"/>
    </source>
</evidence>
<dbReference type="Gene3D" id="1.10.510.10">
    <property type="entry name" value="Transferase(Phosphotransferase) domain 1"/>
    <property type="match status" value="1"/>
</dbReference>
<evidence type="ECO:0000256" key="5">
    <source>
        <dbReference type="ARBA" id="ARBA00022679"/>
    </source>
</evidence>
<feature type="region of interest" description="Disordered" evidence="14">
    <location>
        <begin position="1"/>
        <end position="95"/>
    </location>
</feature>
<comment type="catalytic activity">
    <reaction evidence="10">
        <text>L-threonyl-[protein] + ATP = O-phospho-L-threonyl-[protein] + ADP + H(+)</text>
        <dbReference type="Rhea" id="RHEA:46608"/>
        <dbReference type="Rhea" id="RHEA-COMP:11060"/>
        <dbReference type="Rhea" id="RHEA-COMP:11605"/>
        <dbReference type="ChEBI" id="CHEBI:15378"/>
        <dbReference type="ChEBI" id="CHEBI:30013"/>
        <dbReference type="ChEBI" id="CHEBI:30616"/>
        <dbReference type="ChEBI" id="CHEBI:61977"/>
        <dbReference type="ChEBI" id="CHEBI:456216"/>
        <dbReference type="EC" id="2.7.11.1"/>
    </reaction>
</comment>
<evidence type="ECO:0000256" key="14">
    <source>
        <dbReference type="SAM" id="MobiDB-lite"/>
    </source>
</evidence>
<feature type="binding site" evidence="12">
    <location>
        <position position="183"/>
    </location>
    <ligand>
        <name>ATP</name>
        <dbReference type="ChEBI" id="CHEBI:30616"/>
    </ligand>
</feature>
<dbReference type="Pfam" id="PF00069">
    <property type="entry name" value="Pkinase"/>
    <property type="match status" value="1"/>
</dbReference>
<feature type="domain" description="Protein kinase" evidence="15">
    <location>
        <begin position="150"/>
        <end position="404"/>
    </location>
</feature>